<reference evidence="2 3" key="1">
    <citation type="journal article" date="2018" name="Genome Biol. Evol.">
        <title>Multiple Roots of Fruiting Body Formation in Amoebozoa.</title>
        <authorList>
            <person name="Hillmann F."/>
            <person name="Forbes G."/>
            <person name="Novohradska S."/>
            <person name="Ferling I."/>
            <person name="Riege K."/>
            <person name="Groth M."/>
            <person name="Westermann M."/>
            <person name="Marz M."/>
            <person name="Spaller T."/>
            <person name="Winckler T."/>
            <person name="Schaap P."/>
            <person name="Glockner G."/>
        </authorList>
    </citation>
    <scope>NUCLEOTIDE SEQUENCE [LARGE SCALE GENOMIC DNA]</scope>
    <source>
        <strain evidence="2 3">Jena</strain>
    </source>
</reference>
<accession>A0A2P6NQ77</accession>
<dbReference type="OrthoDB" id="440566at2759"/>
<dbReference type="STRING" id="1890364.A0A2P6NQ77"/>
<dbReference type="GO" id="GO:0005634">
    <property type="term" value="C:nucleus"/>
    <property type="evidence" value="ECO:0007669"/>
    <property type="project" value="TreeGrafter"/>
</dbReference>
<dbReference type="PANTHER" id="PTHR13082">
    <property type="entry name" value="SAP18"/>
    <property type="match status" value="1"/>
</dbReference>
<dbReference type="Gene3D" id="3.10.20.550">
    <property type="entry name" value="ASAP complex, SAP18 subunit"/>
    <property type="match status" value="1"/>
</dbReference>
<keyword evidence="3" id="KW-1185">Reference proteome</keyword>
<evidence type="ECO:0000256" key="1">
    <source>
        <dbReference type="ARBA" id="ARBA00009143"/>
    </source>
</evidence>
<dbReference type="Proteomes" id="UP000241769">
    <property type="component" value="Unassembled WGS sequence"/>
</dbReference>
<proteinExistence type="inferred from homology"/>
<dbReference type="InParanoid" id="A0A2P6NQ77"/>
<sequence>MASLASAAQPVKVGLQAGDIQRDKVCPFLLRLFWRFNGHHRKDATLRELTDLLRASIPDLNGRNYRLHFQFIYPNSIGNWTSKDVGETQIRPKEVNKDDTRTLDSLEYVVGDIVDVAIYPIYNNHRQ</sequence>
<evidence type="ECO:0000313" key="2">
    <source>
        <dbReference type="EMBL" id="PRP86103.1"/>
    </source>
</evidence>
<dbReference type="EMBL" id="MDYQ01000035">
    <property type="protein sequence ID" value="PRP86103.1"/>
    <property type="molecule type" value="Genomic_DNA"/>
</dbReference>
<dbReference type="Pfam" id="PF06487">
    <property type="entry name" value="SAP18"/>
    <property type="match status" value="1"/>
</dbReference>
<dbReference type="PANTHER" id="PTHR13082:SF0">
    <property type="entry name" value="HISTONE DEACETYLASE COMPLEX SUBUNIT SAP18"/>
    <property type="match status" value="1"/>
</dbReference>
<evidence type="ECO:0000313" key="3">
    <source>
        <dbReference type="Proteomes" id="UP000241769"/>
    </source>
</evidence>
<dbReference type="AlphaFoldDB" id="A0A2P6NQ77"/>
<dbReference type="InterPro" id="IPR042534">
    <property type="entry name" value="SAP18_sf"/>
</dbReference>
<comment type="similarity">
    <text evidence="1">Belongs to the SAP18 family.</text>
</comment>
<dbReference type="InterPro" id="IPR010516">
    <property type="entry name" value="SAP18"/>
</dbReference>
<gene>
    <name evidence="2" type="ORF">PROFUN_03090</name>
</gene>
<organism evidence="2 3">
    <name type="scientific">Planoprotostelium fungivorum</name>
    <dbReference type="NCBI Taxonomy" id="1890364"/>
    <lineage>
        <taxon>Eukaryota</taxon>
        <taxon>Amoebozoa</taxon>
        <taxon>Evosea</taxon>
        <taxon>Variosea</taxon>
        <taxon>Cavosteliida</taxon>
        <taxon>Cavosteliaceae</taxon>
        <taxon>Planoprotostelium</taxon>
    </lineage>
</organism>
<protein>
    <submittedName>
        <fullName evidence="2">Histone deacetylase complex subunit SAP18</fullName>
    </submittedName>
</protein>
<dbReference type="GO" id="GO:0003714">
    <property type="term" value="F:transcription corepressor activity"/>
    <property type="evidence" value="ECO:0007669"/>
    <property type="project" value="TreeGrafter"/>
</dbReference>
<comment type="caution">
    <text evidence="2">The sequence shown here is derived from an EMBL/GenBank/DDBJ whole genome shotgun (WGS) entry which is preliminary data.</text>
</comment>
<name>A0A2P6NQ77_9EUKA</name>